<proteinExistence type="predicted"/>
<organism evidence="1">
    <name type="scientific">bioreactor metagenome</name>
    <dbReference type="NCBI Taxonomy" id="1076179"/>
    <lineage>
        <taxon>unclassified sequences</taxon>
        <taxon>metagenomes</taxon>
        <taxon>ecological metagenomes</taxon>
    </lineage>
</organism>
<dbReference type="Pfam" id="PF14127">
    <property type="entry name" value="DUF4294"/>
    <property type="match status" value="1"/>
</dbReference>
<gene>
    <name evidence="1" type="ORF">SDC9_24198</name>
</gene>
<comment type="caution">
    <text evidence="1">The sequence shown here is derived from an EMBL/GenBank/DDBJ whole genome shotgun (WGS) entry which is preliminary data.</text>
</comment>
<sequence>MKLNRILFFNLGIILFTQLLLFSPVNAFAQEQRRGYEVGYKIEDGDTVYQIRIRDTYLFNWPDSKRRGREWREFSRLVYNFRMAYPYALMAKEKVLVADSVLASRKFTSKGREKFIKDFEKQLFAEFEKPLRKMTISQGKLLLKLIDREIGQSSYQLIKEYKGGFNAVFWQGIARLFGSDLRKPYDKFGEDRITEDLVQMYNNGTFDYLFYSIF</sequence>
<name>A0A644UHB6_9ZZZZ</name>
<dbReference type="EMBL" id="VSSQ01000115">
    <property type="protein sequence ID" value="MPL78334.1"/>
    <property type="molecule type" value="Genomic_DNA"/>
</dbReference>
<reference evidence="1" key="1">
    <citation type="submission" date="2019-08" db="EMBL/GenBank/DDBJ databases">
        <authorList>
            <person name="Kucharzyk K."/>
            <person name="Murdoch R.W."/>
            <person name="Higgins S."/>
            <person name="Loffler F."/>
        </authorList>
    </citation>
    <scope>NUCLEOTIDE SEQUENCE</scope>
</reference>
<accession>A0A644UHB6</accession>
<evidence type="ECO:0008006" key="2">
    <source>
        <dbReference type="Google" id="ProtNLM"/>
    </source>
</evidence>
<dbReference type="InterPro" id="IPR025636">
    <property type="entry name" value="DUF4294"/>
</dbReference>
<evidence type="ECO:0000313" key="1">
    <source>
        <dbReference type="EMBL" id="MPL78334.1"/>
    </source>
</evidence>
<protein>
    <recommendedName>
        <fullName evidence="2">DUF4294 domain-containing protein</fullName>
    </recommendedName>
</protein>
<dbReference type="AlphaFoldDB" id="A0A644UHB6"/>